<dbReference type="Pfam" id="PF06283">
    <property type="entry name" value="ThuA"/>
    <property type="match status" value="1"/>
</dbReference>
<dbReference type="SUPFAM" id="SSF52317">
    <property type="entry name" value="Class I glutamine amidotransferase-like"/>
    <property type="match status" value="1"/>
</dbReference>
<evidence type="ECO:0000313" key="2">
    <source>
        <dbReference type="EMBL" id="OYQ34366.1"/>
    </source>
</evidence>
<dbReference type="OrthoDB" id="9785923at2"/>
<accession>A0A255YYQ4</accession>
<dbReference type="PANTHER" id="PTHR40469:SF2">
    <property type="entry name" value="GALACTOSE-BINDING DOMAIN-LIKE SUPERFAMILY PROTEIN"/>
    <property type="match status" value="1"/>
</dbReference>
<comment type="caution">
    <text evidence="2">The sequence shown here is derived from an EMBL/GenBank/DDBJ whole genome shotgun (WGS) entry which is preliminary data.</text>
</comment>
<sequence length="248" mass="28273">MDVYLVAGGKYHDINFARLELLKLLAEHEDIRVEVGPDYSRIDEIEAADILVTYTCDVLPTVEQQAGLRRFLAKGGRWLALHGTNSVIRFLDDGRIDCPDLDADLSDMLGSQFRAHPPICRYEIQVTDSAHPLMRGIKNFWVEDELYLGTVSPGNKTLLHTRWGGTCAPFVHEDWPEADHPVMYLRDHGAGQVLYLVLGHCRGKHDLRPLMEEYPHNERCSWQSPVFYDLLRRGIRWGMARSDDGAGF</sequence>
<dbReference type="PANTHER" id="PTHR40469">
    <property type="entry name" value="SECRETED GLYCOSYL HYDROLASE"/>
    <property type="match status" value="1"/>
</dbReference>
<reference evidence="2 3" key="1">
    <citation type="submission" date="2017-07" db="EMBL/GenBank/DDBJ databases">
        <title>Niveispirillum cyanobacteriorum sp. nov., isolated from cyanobacterial aggregates in a eutrophic lake.</title>
        <authorList>
            <person name="Cai H."/>
        </authorList>
    </citation>
    <scope>NUCLEOTIDE SEQUENCE [LARGE SCALE GENOMIC DNA]</scope>
    <source>
        <strain evidence="3">TH1-14</strain>
    </source>
</reference>
<organism evidence="2 3">
    <name type="scientific">Niveispirillum lacus</name>
    <dbReference type="NCBI Taxonomy" id="1981099"/>
    <lineage>
        <taxon>Bacteria</taxon>
        <taxon>Pseudomonadati</taxon>
        <taxon>Pseudomonadota</taxon>
        <taxon>Alphaproteobacteria</taxon>
        <taxon>Rhodospirillales</taxon>
        <taxon>Azospirillaceae</taxon>
        <taxon>Niveispirillum</taxon>
    </lineage>
</organism>
<protein>
    <submittedName>
        <fullName evidence="2">Trehalose utilization</fullName>
    </submittedName>
</protein>
<keyword evidence="3" id="KW-1185">Reference proteome</keyword>
<name>A0A255YYQ4_9PROT</name>
<evidence type="ECO:0000313" key="3">
    <source>
        <dbReference type="Proteomes" id="UP000216998"/>
    </source>
</evidence>
<dbReference type="InterPro" id="IPR029010">
    <property type="entry name" value="ThuA-like"/>
</dbReference>
<evidence type="ECO:0000259" key="1">
    <source>
        <dbReference type="Pfam" id="PF06283"/>
    </source>
</evidence>
<feature type="domain" description="ThuA-like" evidence="1">
    <location>
        <begin position="11"/>
        <end position="201"/>
    </location>
</feature>
<gene>
    <name evidence="2" type="ORF">CHU95_12750</name>
</gene>
<dbReference type="AlphaFoldDB" id="A0A255YYQ4"/>
<dbReference type="Proteomes" id="UP000216998">
    <property type="component" value="Unassembled WGS sequence"/>
</dbReference>
<proteinExistence type="predicted"/>
<dbReference type="EMBL" id="NOXU01000029">
    <property type="protein sequence ID" value="OYQ34366.1"/>
    <property type="molecule type" value="Genomic_DNA"/>
</dbReference>
<dbReference type="InterPro" id="IPR029062">
    <property type="entry name" value="Class_I_gatase-like"/>
</dbReference>
<dbReference type="Gene3D" id="3.40.50.880">
    <property type="match status" value="1"/>
</dbReference>